<evidence type="ECO:0000313" key="3">
    <source>
        <dbReference type="Proteomes" id="UP000001844"/>
    </source>
</evidence>
<proteinExistence type="predicted"/>
<sequence length="84" mass="10336">MNKIDWQPKALKQLRKLDRPRQQQIVTGVRVLKDFPHCANVKKLIRHTYPYRLRVGDYRVFFEFDSQVCIVRIEEVRKRHEHTY</sequence>
<dbReference type="Proteomes" id="UP000001844">
    <property type="component" value="Chromosome"/>
</dbReference>
<dbReference type="InterPro" id="IPR052747">
    <property type="entry name" value="TA_system_RelE_toxin"/>
</dbReference>
<dbReference type="Pfam" id="PF05016">
    <property type="entry name" value="ParE_toxin"/>
    <property type="match status" value="1"/>
</dbReference>
<name>D5BYW8_NITHN</name>
<accession>D5BYW8</accession>
<dbReference type="OrthoDB" id="5570653at2"/>
<dbReference type="InterPro" id="IPR035093">
    <property type="entry name" value="RelE/ParE_toxin_dom_sf"/>
</dbReference>
<protein>
    <submittedName>
        <fullName evidence="2">Phage protein</fullName>
    </submittedName>
</protein>
<dbReference type="HOGENOM" id="CLU_155761_6_4_6"/>
<gene>
    <name evidence="2" type="ordered locus">Nhal_1008</name>
</gene>
<dbReference type="RefSeq" id="WP_013032073.1">
    <property type="nucleotide sequence ID" value="NC_013960.1"/>
</dbReference>
<dbReference type="STRING" id="472759.Nhal_1008"/>
<reference evidence="3" key="1">
    <citation type="submission" date="2010-04" db="EMBL/GenBank/DDBJ databases">
        <title>Complete genome sequence of Nitrosococcus halophilus Nc4, a salt-adapted, aerobic obligate ammonia-oxidizing sulfur purple bacterium.</title>
        <authorList>
            <consortium name="US DOE Joint Genome Institute"/>
            <person name="Campbell M.A."/>
            <person name="Malfatti S.A."/>
            <person name="Chain P.S.G."/>
            <person name="Heidelberg J.F."/>
            <person name="Ward B.B."/>
            <person name="Klotz M.G."/>
        </authorList>
    </citation>
    <scope>NUCLEOTIDE SEQUENCE [LARGE SCALE GENOMIC DNA]</scope>
    <source>
        <strain evidence="3">Nc4</strain>
    </source>
</reference>
<dbReference type="Gene3D" id="3.30.2310.20">
    <property type="entry name" value="RelE-like"/>
    <property type="match status" value="1"/>
</dbReference>
<dbReference type="InterPro" id="IPR007712">
    <property type="entry name" value="RelE/ParE_toxin"/>
</dbReference>
<keyword evidence="1" id="KW-1277">Toxin-antitoxin system</keyword>
<dbReference type="PANTHER" id="PTHR38813:SF1">
    <property type="entry name" value="TOXIN RELE1-RELATED"/>
    <property type="match status" value="1"/>
</dbReference>
<evidence type="ECO:0000313" key="2">
    <source>
        <dbReference type="EMBL" id="ADE14181.1"/>
    </source>
</evidence>
<evidence type="ECO:0000256" key="1">
    <source>
        <dbReference type="ARBA" id="ARBA00022649"/>
    </source>
</evidence>
<organism evidence="2 3">
    <name type="scientific">Nitrosococcus halophilus (strain Nc4)</name>
    <dbReference type="NCBI Taxonomy" id="472759"/>
    <lineage>
        <taxon>Bacteria</taxon>
        <taxon>Pseudomonadati</taxon>
        <taxon>Pseudomonadota</taxon>
        <taxon>Gammaproteobacteria</taxon>
        <taxon>Chromatiales</taxon>
        <taxon>Chromatiaceae</taxon>
        <taxon>Nitrosococcus</taxon>
    </lineage>
</organism>
<dbReference type="PANTHER" id="PTHR38813">
    <property type="match status" value="1"/>
</dbReference>
<dbReference type="EMBL" id="CP001798">
    <property type="protein sequence ID" value="ADE14181.1"/>
    <property type="molecule type" value="Genomic_DNA"/>
</dbReference>
<dbReference type="AlphaFoldDB" id="D5BYW8"/>
<dbReference type="eggNOG" id="COG2026">
    <property type="taxonomic scope" value="Bacteria"/>
</dbReference>
<keyword evidence="3" id="KW-1185">Reference proteome</keyword>
<dbReference type="SUPFAM" id="SSF143011">
    <property type="entry name" value="RelE-like"/>
    <property type="match status" value="1"/>
</dbReference>
<dbReference type="KEGG" id="nhl:Nhal_1008"/>